<name>A0ACD6A8Z5_AVESA</name>
<keyword evidence="2" id="KW-1185">Reference proteome</keyword>
<evidence type="ECO:0000313" key="2">
    <source>
        <dbReference type="Proteomes" id="UP001732700"/>
    </source>
</evidence>
<proteinExistence type="predicted"/>
<evidence type="ECO:0000313" key="1">
    <source>
        <dbReference type="EnsemblPlants" id="AVESA.00010b.r2.7CG0716430.1.CDS"/>
    </source>
</evidence>
<protein>
    <submittedName>
        <fullName evidence="1">Uncharacterized protein</fullName>
    </submittedName>
</protein>
<sequence length="880" mass="100570">MLVAAFRSLRCCLSFGLRRPVSVVLVFLRFHLRLLLVVLLCRLLPRLSRGPLCRRRRYYPLLQVRVRVSFSTSSLRVRVSSRLVVRVAVVLFVTALTATEMVTLGPPVIHGTPVYGSSTRLVGSRPHLLTHLLLPLLCLLQDLLPLMSLLRHRPLLLRLVLLVLLVLQSLPLLFPLLHRRLLCRLPLMIFPLLVPFVSVVPPTVTLLVSMVFLLPLSRLLIGMPSIILNGSWPWLRRLLRLSALAPGILFLPLPVFVISRVHVWSKTQEIEMGSIMKLFYEWEIQVLVLLSFMLQMFLFLAGSLRRRSINSFLRFFTWIAYLGADLVAVYTLGYLSRHEDATTGLSFFWAPFLLIHLGGQDTITAFAMEDNKLWLRHLLTLFMQVVLALYVFWKSIDKHDVELLVSEVFVFASGIIKYGERIWSLKCGSFESLEGSNGEQYKQKVPGEVAEDPYSHIVCAALHRMPRVFRIFTARSGDSGTTIQETPSNWVKRMRLELGMVYDDLYTKSCVLRTRSGIILRCISQVSIIIALALFLVSDIRRYTKADIAITWTLFLGCFLLEVCAMFILIMSPWSWAWLKVRRRCSLLARLSWFLLCSGIGWPERKPYLNSIGQYNFHGWLDHARSDQPRSYSRRAMTAVVKSLVNLVGLKEDKILFWMSRLLDTEHVEADKETMECVVRGITEFNAEISRGPRQWPKLGGIVQELQDIREDFGGKVALVHMITEAHLIKYPPSDTGTSCSVMVEVCRKLSNYMAYLLVTHPSMLPLNDSALYTLEKMAFLFPHLTDEQQDSEGFFSIEPSMETLQELVDIWMKLIICAAAKSRPELHAAHLARGGEIITFAWLFLSHNFLGDAEVIKVQLTNANQRGTIAYVFRNPEPR</sequence>
<reference evidence="1" key="2">
    <citation type="submission" date="2025-09" db="UniProtKB">
        <authorList>
            <consortium name="EnsemblPlants"/>
        </authorList>
    </citation>
    <scope>IDENTIFICATION</scope>
</reference>
<dbReference type="Proteomes" id="UP001732700">
    <property type="component" value="Chromosome 7C"/>
</dbReference>
<reference evidence="1" key="1">
    <citation type="submission" date="2021-05" db="EMBL/GenBank/DDBJ databases">
        <authorList>
            <person name="Scholz U."/>
            <person name="Mascher M."/>
            <person name="Fiebig A."/>
        </authorList>
    </citation>
    <scope>NUCLEOTIDE SEQUENCE [LARGE SCALE GENOMIC DNA]</scope>
</reference>
<dbReference type="EnsemblPlants" id="AVESA.00010b.r2.7CG0716430.1">
    <property type="protein sequence ID" value="AVESA.00010b.r2.7CG0716430.1.CDS"/>
    <property type="gene ID" value="AVESA.00010b.r2.7CG0716430"/>
</dbReference>
<organism evidence="1 2">
    <name type="scientific">Avena sativa</name>
    <name type="common">Oat</name>
    <dbReference type="NCBI Taxonomy" id="4498"/>
    <lineage>
        <taxon>Eukaryota</taxon>
        <taxon>Viridiplantae</taxon>
        <taxon>Streptophyta</taxon>
        <taxon>Embryophyta</taxon>
        <taxon>Tracheophyta</taxon>
        <taxon>Spermatophyta</taxon>
        <taxon>Magnoliopsida</taxon>
        <taxon>Liliopsida</taxon>
        <taxon>Poales</taxon>
        <taxon>Poaceae</taxon>
        <taxon>BOP clade</taxon>
        <taxon>Pooideae</taxon>
        <taxon>Poodae</taxon>
        <taxon>Poeae</taxon>
        <taxon>Poeae Chloroplast Group 1 (Aveneae type)</taxon>
        <taxon>Aveninae</taxon>
        <taxon>Avena</taxon>
    </lineage>
</organism>
<accession>A0ACD6A8Z5</accession>